<reference evidence="3 4" key="1">
    <citation type="submission" date="2014-04" db="EMBL/GenBank/DDBJ databases">
        <title>Genome assembly of Hyalangium minutum DSM 14724.</title>
        <authorList>
            <person name="Sharma G."/>
            <person name="Subramanian S."/>
        </authorList>
    </citation>
    <scope>NUCLEOTIDE SEQUENCE [LARGE SCALE GENOMIC DNA]</scope>
    <source>
        <strain evidence="3 4">DSM 14724</strain>
    </source>
</reference>
<evidence type="ECO:0000313" key="4">
    <source>
        <dbReference type="Proteomes" id="UP000028725"/>
    </source>
</evidence>
<dbReference type="STRING" id="394096.DB31_4200"/>
<feature type="chain" id="PRO_5001799196" description="EGF-like domain-containing protein" evidence="1">
    <location>
        <begin position="19"/>
        <end position="317"/>
    </location>
</feature>
<proteinExistence type="predicted"/>
<evidence type="ECO:0000256" key="1">
    <source>
        <dbReference type="SAM" id="SignalP"/>
    </source>
</evidence>
<dbReference type="InterPro" id="IPR000742">
    <property type="entry name" value="EGF"/>
</dbReference>
<evidence type="ECO:0000259" key="2">
    <source>
        <dbReference type="PROSITE" id="PS01186"/>
    </source>
</evidence>
<keyword evidence="4" id="KW-1185">Reference proteome</keyword>
<organism evidence="3 4">
    <name type="scientific">Hyalangium minutum</name>
    <dbReference type="NCBI Taxonomy" id="394096"/>
    <lineage>
        <taxon>Bacteria</taxon>
        <taxon>Pseudomonadati</taxon>
        <taxon>Myxococcota</taxon>
        <taxon>Myxococcia</taxon>
        <taxon>Myxococcales</taxon>
        <taxon>Cystobacterineae</taxon>
        <taxon>Archangiaceae</taxon>
        <taxon>Hyalangium</taxon>
    </lineage>
</organism>
<dbReference type="OrthoDB" id="5501751at2"/>
<dbReference type="Proteomes" id="UP000028725">
    <property type="component" value="Unassembled WGS sequence"/>
</dbReference>
<sequence length="317" mass="33448">MNRALPLLVLLVAALQGAGCVVNSTDESPCDPNPCSQANRGVCVEEAGEARCLCDTGFISRPNGVCEAASASNCPEHFGDAAEPDDCQVRARPIASKNVSLSQSIEPAGDYDFFQFSASARELYSISVRVDGGALMPRVDVFDQGGVWLDAGETAGRTDFFFRANTASIYYARVSHSPVDPSVGTGGYTLSFTSLGEEDHGNAPDVATAITADPLSTSSPRSTFGSFEYSRDEDWFRFEGTAGRTYRLLFDPGSSSAPRMVPAATVFAGSNLRQPLAASQGTELVFTLPVSGSIFVILTPPASATGPGTYAFNFLVN</sequence>
<evidence type="ECO:0000313" key="3">
    <source>
        <dbReference type="EMBL" id="KFE62094.1"/>
    </source>
</evidence>
<dbReference type="RefSeq" id="WP_044197790.1">
    <property type="nucleotide sequence ID" value="NZ_JMCB01000023.1"/>
</dbReference>
<dbReference type="Gene3D" id="2.60.120.380">
    <property type="match status" value="2"/>
</dbReference>
<dbReference type="PROSITE" id="PS01186">
    <property type="entry name" value="EGF_2"/>
    <property type="match status" value="1"/>
</dbReference>
<accession>A0A085W331</accession>
<feature type="signal peptide" evidence="1">
    <location>
        <begin position="1"/>
        <end position="18"/>
    </location>
</feature>
<feature type="domain" description="EGF-like" evidence="2">
    <location>
        <begin position="52"/>
        <end position="66"/>
    </location>
</feature>
<dbReference type="EMBL" id="JMCB01000023">
    <property type="protein sequence ID" value="KFE62094.1"/>
    <property type="molecule type" value="Genomic_DNA"/>
</dbReference>
<dbReference type="AlphaFoldDB" id="A0A085W331"/>
<gene>
    <name evidence="3" type="ORF">DB31_4200</name>
</gene>
<keyword evidence="1" id="KW-0732">Signal</keyword>
<name>A0A085W331_9BACT</name>
<protein>
    <recommendedName>
        <fullName evidence="2">EGF-like domain-containing protein</fullName>
    </recommendedName>
</protein>
<dbReference type="Gene3D" id="2.10.25.10">
    <property type="entry name" value="Laminin"/>
    <property type="match status" value="1"/>
</dbReference>
<comment type="caution">
    <text evidence="3">The sequence shown here is derived from an EMBL/GenBank/DDBJ whole genome shotgun (WGS) entry which is preliminary data.</text>
</comment>